<organism evidence="4 7">
    <name type="scientific">Rotaria sordida</name>
    <dbReference type="NCBI Taxonomy" id="392033"/>
    <lineage>
        <taxon>Eukaryota</taxon>
        <taxon>Metazoa</taxon>
        <taxon>Spiralia</taxon>
        <taxon>Gnathifera</taxon>
        <taxon>Rotifera</taxon>
        <taxon>Eurotatoria</taxon>
        <taxon>Bdelloidea</taxon>
        <taxon>Philodinida</taxon>
        <taxon>Philodinidae</taxon>
        <taxon>Rotaria</taxon>
    </lineage>
</organism>
<evidence type="ECO:0000313" key="5">
    <source>
        <dbReference type="EMBL" id="CAF0941129.1"/>
    </source>
</evidence>
<proteinExistence type="predicted"/>
<keyword evidence="1 3" id="KW-0732">Signal</keyword>
<evidence type="ECO:0000256" key="2">
    <source>
        <dbReference type="ARBA" id="ARBA00023180"/>
    </source>
</evidence>
<dbReference type="InterPro" id="IPR011042">
    <property type="entry name" value="6-blade_b-propeller_TolB-like"/>
</dbReference>
<dbReference type="PANTHER" id="PTHR10680">
    <property type="entry name" value="PEPTIDYL-GLYCINE ALPHA-AMIDATING MONOOXYGENASE"/>
    <property type="match status" value="1"/>
</dbReference>
<feature type="chain" id="PRO_5036223725" description="NHL repeat containing protein" evidence="3">
    <location>
        <begin position="22"/>
        <end position="410"/>
    </location>
</feature>
<evidence type="ECO:0000313" key="6">
    <source>
        <dbReference type="EMBL" id="CAF3627008.1"/>
    </source>
</evidence>
<evidence type="ECO:0000313" key="4">
    <source>
        <dbReference type="EMBL" id="CAF0902774.1"/>
    </source>
</evidence>
<dbReference type="Proteomes" id="UP000663874">
    <property type="component" value="Unassembled WGS sequence"/>
</dbReference>
<evidence type="ECO:0008006" key="8">
    <source>
        <dbReference type="Google" id="ProtNLM"/>
    </source>
</evidence>
<dbReference type="PANTHER" id="PTHR10680:SF14">
    <property type="entry name" value="PEPTIDYL-GLYCINE ALPHA-AMIDATING MONOOXYGENASE"/>
    <property type="match status" value="1"/>
</dbReference>
<keyword evidence="2" id="KW-0325">Glycoprotein</keyword>
<evidence type="ECO:0000256" key="1">
    <source>
        <dbReference type="ARBA" id="ARBA00022729"/>
    </source>
</evidence>
<dbReference type="OrthoDB" id="342730at2759"/>
<dbReference type="Proteomes" id="UP000663882">
    <property type="component" value="Unassembled WGS sequence"/>
</dbReference>
<name>A0A813ZQ79_9BILA</name>
<evidence type="ECO:0000313" key="7">
    <source>
        <dbReference type="Proteomes" id="UP000663882"/>
    </source>
</evidence>
<dbReference type="AlphaFoldDB" id="A0A813ZQ79"/>
<comment type="caution">
    <text evidence="4">The sequence shown here is derived from an EMBL/GenBank/DDBJ whole genome shotgun (WGS) entry which is preliminary data.</text>
</comment>
<dbReference type="CDD" id="cd05819">
    <property type="entry name" value="NHL"/>
    <property type="match status" value="1"/>
</dbReference>
<gene>
    <name evidence="6" type="ORF">FNK824_LOCUS4715</name>
    <name evidence="4" type="ORF">RFH988_LOCUS9073</name>
    <name evidence="5" type="ORF">SEV965_LOCUS7717</name>
</gene>
<dbReference type="EMBL" id="CAJNOU010000273">
    <property type="protein sequence ID" value="CAF0941129.1"/>
    <property type="molecule type" value="Genomic_DNA"/>
</dbReference>
<sequence length="410" mass="45711">MRIVSVLFWVILSNYADRVFTQTCNATYPYSRCSSNLDCGCLPLTRSGNGGICAYLNVPCTDLIPCENDNRTCTEVRQVCVKHSRCQNIPLCYPLDMIHPNLCPPTTFRLSSSGSNNDLCETTTWQQQGITILGTNSTQPIWNPYDDDEFFVDVDETIYIVDNRNDQVIKWKNWNSPGEIVAGNGSYGSANNQLGSPNSIAIKKDGTIFVCDAGNYRVQRWYKNAQQGQTIIDNIYCTSLALDQEESLYIGSPGLIIKWPGNQIVAGGNDVGTKLNQLGYFPRIFIDQNQSIFVADEGNRVVKWTIGAREGIVVAGNNKAGNDSNQLNGPRSVFVDQMENVYIADTKNQRVVRWLKGLSSGTVIVDLKITDQYFDPISFSFGRNGNLFVLDEYIARVQMFTIDKNTCAHG</sequence>
<dbReference type="EMBL" id="CAJNOO010000316">
    <property type="protein sequence ID" value="CAF0902774.1"/>
    <property type="molecule type" value="Genomic_DNA"/>
</dbReference>
<dbReference type="SUPFAM" id="SSF63829">
    <property type="entry name" value="Calcium-dependent phosphotriesterase"/>
    <property type="match status" value="1"/>
</dbReference>
<dbReference type="EMBL" id="CAJOBE010000352">
    <property type="protein sequence ID" value="CAF3627008.1"/>
    <property type="molecule type" value="Genomic_DNA"/>
</dbReference>
<dbReference type="GO" id="GO:0005576">
    <property type="term" value="C:extracellular region"/>
    <property type="evidence" value="ECO:0007669"/>
    <property type="project" value="TreeGrafter"/>
</dbReference>
<reference evidence="4" key="1">
    <citation type="submission" date="2021-02" db="EMBL/GenBank/DDBJ databases">
        <authorList>
            <person name="Nowell W R."/>
        </authorList>
    </citation>
    <scope>NUCLEOTIDE SEQUENCE</scope>
</reference>
<protein>
    <recommendedName>
        <fullName evidence="8">NHL repeat containing protein</fullName>
    </recommendedName>
</protein>
<evidence type="ECO:0000256" key="3">
    <source>
        <dbReference type="SAM" id="SignalP"/>
    </source>
</evidence>
<feature type="signal peptide" evidence="3">
    <location>
        <begin position="1"/>
        <end position="21"/>
    </location>
</feature>
<dbReference type="Proteomes" id="UP000663889">
    <property type="component" value="Unassembled WGS sequence"/>
</dbReference>
<accession>A0A813ZQ79</accession>
<dbReference type="Gene3D" id="2.120.10.30">
    <property type="entry name" value="TolB, C-terminal domain"/>
    <property type="match status" value="2"/>
</dbReference>